<comment type="caution">
    <text evidence="8">The sequence shown here is derived from an EMBL/GenBank/DDBJ whole genome shotgun (WGS) entry which is preliminary data.</text>
</comment>
<evidence type="ECO:0000259" key="7">
    <source>
        <dbReference type="Pfam" id="PF01728"/>
    </source>
</evidence>
<dbReference type="InterPro" id="IPR050082">
    <property type="entry name" value="RNA_methyltr_RlmE"/>
</dbReference>
<dbReference type="SUPFAM" id="SSF53335">
    <property type="entry name" value="S-adenosyl-L-methionine-dependent methyltransferases"/>
    <property type="match status" value="1"/>
</dbReference>
<evidence type="ECO:0000256" key="3">
    <source>
        <dbReference type="ARBA" id="ARBA00022603"/>
    </source>
</evidence>
<accession>A0A9D4I489</accession>
<name>A0A9D4I489_DREPO</name>
<reference evidence="8" key="2">
    <citation type="submission" date="2020-11" db="EMBL/GenBank/DDBJ databases">
        <authorList>
            <person name="McCartney M.A."/>
            <person name="Auch B."/>
            <person name="Kono T."/>
            <person name="Mallez S."/>
            <person name="Becker A."/>
            <person name="Gohl D.M."/>
            <person name="Silverstein K.A.T."/>
            <person name="Koren S."/>
            <person name="Bechman K.B."/>
            <person name="Herman A."/>
            <person name="Abrahante J.E."/>
            <person name="Garbe J."/>
        </authorList>
    </citation>
    <scope>NUCLEOTIDE SEQUENCE</scope>
    <source>
        <strain evidence="8">Duluth1</strain>
        <tissue evidence="8">Whole animal</tissue>
    </source>
</reference>
<keyword evidence="9" id="KW-1185">Reference proteome</keyword>
<sequence>MAPSASGNSTLDHDRICQLAVAVLKFSSAILTKGGNVLCKTWDGAERDKVMSVMKRMFHSVQIVKPDACRSESAEIYLLGMDFF</sequence>
<keyword evidence="2" id="KW-0698">rRNA processing</keyword>
<dbReference type="Proteomes" id="UP000828390">
    <property type="component" value="Unassembled WGS sequence"/>
</dbReference>
<dbReference type="PANTHER" id="PTHR10920">
    <property type="entry name" value="RIBOSOMAL RNA METHYLTRANSFERASE"/>
    <property type="match status" value="1"/>
</dbReference>
<evidence type="ECO:0000256" key="1">
    <source>
        <dbReference type="ARBA" id="ARBA00009258"/>
    </source>
</evidence>
<feature type="domain" description="Ribosomal RNA methyltransferase FtsJ" evidence="7">
    <location>
        <begin position="1"/>
        <end position="83"/>
    </location>
</feature>
<dbReference type="InterPro" id="IPR002877">
    <property type="entry name" value="RNA_MeTrfase_FtsJ_dom"/>
</dbReference>
<dbReference type="AlphaFoldDB" id="A0A9D4I489"/>
<dbReference type="Pfam" id="PF01728">
    <property type="entry name" value="FtsJ"/>
    <property type="match status" value="1"/>
</dbReference>
<keyword evidence="5" id="KW-0949">S-adenosyl-L-methionine</keyword>
<evidence type="ECO:0000256" key="2">
    <source>
        <dbReference type="ARBA" id="ARBA00022552"/>
    </source>
</evidence>
<dbReference type="Gene3D" id="3.40.50.150">
    <property type="entry name" value="Vaccinia Virus protein VP39"/>
    <property type="match status" value="1"/>
</dbReference>
<dbReference type="PANTHER" id="PTHR10920:SF18">
    <property type="entry name" value="RRNA METHYLTRANSFERASE 2, MITOCHONDRIAL"/>
    <property type="match status" value="1"/>
</dbReference>
<comment type="similarity">
    <text evidence="1">Belongs to the class I-like SAM-binding methyltransferase superfamily. RNA methyltransferase RlmE family.</text>
</comment>
<proteinExistence type="inferred from homology"/>
<evidence type="ECO:0000313" key="8">
    <source>
        <dbReference type="EMBL" id="KAH3747534.1"/>
    </source>
</evidence>
<reference evidence="8" key="1">
    <citation type="journal article" date="2019" name="bioRxiv">
        <title>The Genome of the Zebra Mussel, Dreissena polymorpha: A Resource for Invasive Species Research.</title>
        <authorList>
            <person name="McCartney M.A."/>
            <person name="Auch B."/>
            <person name="Kono T."/>
            <person name="Mallez S."/>
            <person name="Zhang Y."/>
            <person name="Obille A."/>
            <person name="Becker A."/>
            <person name="Abrahante J.E."/>
            <person name="Garbe J."/>
            <person name="Badalamenti J.P."/>
            <person name="Herman A."/>
            <person name="Mangelson H."/>
            <person name="Liachko I."/>
            <person name="Sullivan S."/>
            <person name="Sone E.D."/>
            <person name="Koren S."/>
            <person name="Silverstein K.A.T."/>
            <person name="Beckman K.B."/>
            <person name="Gohl D.M."/>
        </authorList>
    </citation>
    <scope>NUCLEOTIDE SEQUENCE</scope>
    <source>
        <strain evidence="8">Duluth1</strain>
        <tissue evidence="8">Whole animal</tissue>
    </source>
</reference>
<evidence type="ECO:0000256" key="5">
    <source>
        <dbReference type="ARBA" id="ARBA00022691"/>
    </source>
</evidence>
<keyword evidence="3" id="KW-0489">Methyltransferase</keyword>
<evidence type="ECO:0000256" key="6">
    <source>
        <dbReference type="ARBA" id="ARBA00041184"/>
    </source>
</evidence>
<dbReference type="EMBL" id="JAIWYP010000010">
    <property type="protein sequence ID" value="KAH3747534.1"/>
    <property type="molecule type" value="Genomic_DNA"/>
</dbReference>
<dbReference type="GO" id="GO:0008650">
    <property type="term" value="F:rRNA (uridine-2'-O-)-methyltransferase activity"/>
    <property type="evidence" value="ECO:0007669"/>
    <property type="project" value="TreeGrafter"/>
</dbReference>
<gene>
    <name evidence="8" type="ORF">DPMN_181961</name>
</gene>
<organism evidence="8 9">
    <name type="scientific">Dreissena polymorpha</name>
    <name type="common">Zebra mussel</name>
    <name type="synonym">Mytilus polymorpha</name>
    <dbReference type="NCBI Taxonomy" id="45954"/>
    <lineage>
        <taxon>Eukaryota</taxon>
        <taxon>Metazoa</taxon>
        <taxon>Spiralia</taxon>
        <taxon>Lophotrochozoa</taxon>
        <taxon>Mollusca</taxon>
        <taxon>Bivalvia</taxon>
        <taxon>Autobranchia</taxon>
        <taxon>Heteroconchia</taxon>
        <taxon>Euheterodonta</taxon>
        <taxon>Imparidentia</taxon>
        <taxon>Neoheterodontei</taxon>
        <taxon>Myida</taxon>
        <taxon>Dreissenoidea</taxon>
        <taxon>Dreissenidae</taxon>
        <taxon>Dreissena</taxon>
    </lineage>
</organism>
<dbReference type="InterPro" id="IPR029063">
    <property type="entry name" value="SAM-dependent_MTases_sf"/>
</dbReference>
<evidence type="ECO:0000313" key="9">
    <source>
        <dbReference type="Proteomes" id="UP000828390"/>
    </source>
</evidence>
<evidence type="ECO:0000256" key="4">
    <source>
        <dbReference type="ARBA" id="ARBA00022679"/>
    </source>
</evidence>
<protein>
    <recommendedName>
        <fullName evidence="6">rRNA methyltransferase 2, mitochondrial</fullName>
    </recommendedName>
</protein>
<dbReference type="GO" id="GO:0005739">
    <property type="term" value="C:mitochondrion"/>
    <property type="evidence" value="ECO:0007669"/>
    <property type="project" value="TreeGrafter"/>
</dbReference>
<keyword evidence="4" id="KW-0808">Transferase</keyword>